<dbReference type="GO" id="GO:0003676">
    <property type="term" value="F:nucleic acid binding"/>
    <property type="evidence" value="ECO:0007669"/>
    <property type="project" value="InterPro"/>
</dbReference>
<dbReference type="SUPFAM" id="SSF57756">
    <property type="entry name" value="Retrovirus zinc finger-like domains"/>
    <property type="match status" value="1"/>
</dbReference>
<organism evidence="3">
    <name type="scientific">Castor canadensis</name>
    <name type="common">American beaver</name>
    <dbReference type="NCBI Taxonomy" id="51338"/>
    <lineage>
        <taxon>Eukaryota</taxon>
        <taxon>Metazoa</taxon>
        <taxon>Chordata</taxon>
        <taxon>Craniata</taxon>
        <taxon>Vertebrata</taxon>
        <taxon>Euteleostomi</taxon>
        <taxon>Mammalia</taxon>
        <taxon>Eutheria</taxon>
        <taxon>Euarchontoglires</taxon>
        <taxon>Glires</taxon>
        <taxon>Rodentia</taxon>
        <taxon>Castorimorpha</taxon>
        <taxon>Castoridae</taxon>
        <taxon>Castor</taxon>
    </lineage>
</organism>
<keyword evidence="1" id="KW-0863">Zinc-finger</keyword>
<dbReference type="PROSITE" id="PS50158">
    <property type="entry name" value="ZF_CCHC"/>
    <property type="match status" value="1"/>
</dbReference>
<dbReference type="InterPro" id="IPR001878">
    <property type="entry name" value="Znf_CCHC"/>
</dbReference>
<keyword evidence="1" id="KW-0862">Zinc</keyword>
<proteinExistence type="predicted"/>
<protein>
    <recommendedName>
        <fullName evidence="2">CCHC-type domain-containing protein</fullName>
    </recommendedName>
</protein>
<evidence type="ECO:0000259" key="2">
    <source>
        <dbReference type="PROSITE" id="PS50158"/>
    </source>
</evidence>
<dbReference type="AlphaFoldDB" id="A0A8C0W4P9"/>
<name>A0A8C0W4P9_CASCN</name>
<sequence length="72" mass="8717">MPQRSLFDRPSARRPFDPNNRCFECDEKGHYAYNCHHYGRLRRNRSRSASLRRSGYNCIKGSRYFQSRSRSR</sequence>
<evidence type="ECO:0000256" key="1">
    <source>
        <dbReference type="PROSITE-ProRule" id="PRU00047"/>
    </source>
</evidence>
<keyword evidence="1" id="KW-0479">Metal-binding</keyword>
<reference evidence="3" key="1">
    <citation type="submission" date="2023-09" db="UniProtKB">
        <authorList>
            <consortium name="Ensembl"/>
        </authorList>
    </citation>
    <scope>IDENTIFICATION</scope>
</reference>
<accession>A0A8C0W4P9</accession>
<feature type="domain" description="CCHC-type" evidence="2">
    <location>
        <begin position="21"/>
        <end position="35"/>
    </location>
</feature>
<evidence type="ECO:0000313" key="3">
    <source>
        <dbReference type="Ensembl" id="ENSCCNP00000005150.1"/>
    </source>
</evidence>
<dbReference type="Ensembl" id="ENSCCNT00000006791.1">
    <property type="protein sequence ID" value="ENSCCNP00000005150.1"/>
    <property type="gene ID" value="ENSCCNG00000005516.1"/>
</dbReference>
<dbReference type="InterPro" id="IPR036875">
    <property type="entry name" value="Znf_CCHC_sf"/>
</dbReference>
<dbReference type="GO" id="GO:0008270">
    <property type="term" value="F:zinc ion binding"/>
    <property type="evidence" value="ECO:0007669"/>
    <property type="project" value="UniProtKB-KW"/>
</dbReference>